<evidence type="ECO:0000256" key="1">
    <source>
        <dbReference type="ARBA" id="ARBA00023015"/>
    </source>
</evidence>
<keyword evidence="6" id="KW-1185">Reference proteome</keyword>
<dbReference type="SUPFAM" id="SSF48008">
    <property type="entry name" value="GntR ligand-binding domain-like"/>
    <property type="match status" value="1"/>
</dbReference>
<dbReference type="Gene3D" id="1.20.120.530">
    <property type="entry name" value="GntR ligand-binding domain-like"/>
    <property type="match status" value="1"/>
</dbReference>
<dbReference type="InterPro" id="IPR011711">
    <property type="entry name" value="GntR_C"/>
</dbReference>
<evidence type="ECO:0000256" key="3">
    <source>
        <dbReference type="ARBA" id="ARBA00023163"/>
    </source>
</evidence>
<proteinExistence type="predicted"/>
<keyword evidence="3" id="KW-0804">Transcription</keyword>
<dbReference type="Pfam" id="PF00392">
    <property type="entry name" value="GntR"/>
    <property type="match status" value="1"/>
</dbReference>
<comment type="caution">
    <text evidence="5">The sequence shown here is derived from an EMBL/GenBank/DDBJ whole genome shotgun (WGS) entry which is preliminary data.</text>
</comment>
<dbReference type="InterPro" id="IPR000524">
    <property type="entry name" value="Tscrpt_reg_HTH_GntR"/>
</dbReference>
<dbReference type="GO" id="GO:0003700">
    <property type="term" value="F:DNA-binding transcription factor activity"/>
    <property type="evidence" value="ECO:0007669"/>
    <property type="project" value="InterPro"/>
</dbReference>
<evidence type="ECO:0000313" key="6">
    <source>
        <dbReference type="Proteomes" id="UP000277007"/>
    </source>
</evidence>
<dbReference type="SMART" id="SM00895">
    <property type="entry name" value="FCD"/>
    <property type="match status" value="1"/>
</dbReference>
<dbReference type="PRINTS" id="PR00035">
    <property type="entry name" value="HTHGNTR"/>
</dbReference>
<keyword evidence="2" id="KW-0238">DNA-binding</keyword>
<organism evidence="5 6">
    <name type="scientific">Azospirillum griseum</name>
    <dbReference type="NCBI Taxonomy" id="2496639"/>
    <lineage>
        <taxon>Bacteria</taxon>
        <taxon>Pseudomonadati</taxon>
        <taxon>Pseudomonadota</taxon>
        <taxon>Alphaproteobacteria</taxon>
        <taxon>Rhodospirillales</taxon>
        <taxon>Azospirillaceae</taxon>
        <taxon>Azospirillum</taxon>
    </lineage>
</organism>
<dbReference type="Proteomes" id="UP000277007">
    <property type="component" value="Unassembled WGS sequence"/>
</dbReference>
<dbReference type="AlphaFoldDB" id="A0A431VC76"/>
<dbReference type="PANTHER" id="PTHR43537:SF5">
    <property type="entry name" value="UXU OPERON TRANSCRIPTIONAL REGULATOR"/>
    <property type="match status" value="1"/>
</dbReference>
<keyword evidence="1" id="KW-0805">Transcription regulation</keyword>
<accession>A0A431VC76</accession>
<gene>
    <name evidence="5" type="ORF">EJ903_20775</name>
</gene>
<dbReference type="InterPro" id="IPR008920">
    <property type="entry name" value="TF_FadR/GntR_C"/>
</dbReference>
<dbReference type="RefSeq" id="WP_126619034.1">
    <property type="nucleotide sequence ID" value="NZ_JBHUCY010000078.1"/>
</dbReference>
<protein>
    <submittedName>
        <fullName evidence="5">FadR family transcriptional regulator</fullName>
    </submittedName>
</protein>
<evidence type="ECO:0000256" key="2">
    <source>
        <dbReference type="ARBA" id="ARBA00023125"/>
    </source>
</evidence>
<sequence length="241" mass="26412">MAKLAGLTLQPKRKERLGDQLYGQILEQIVSGTLKEGDKLPSEKELCLMFEVSRPVVREAMMLLQADGLVVARQGSGTYVQRRPPQGLIAIAGASDIAGILRCYELRVPLEGEAAALAAKRRSSQQLGQIKAALEDLGRAVESRGSASSADFAFHRAVAEASCNEMFVSILETLHAAIENSMAVALNITREGSDQRIQRVLDEHSRIYDAIAMGDSESANLAMRYHINRARQRITDQHQDV</sequence>
<evidence type="ECO:0000259" key="4">
    <source>
        <dbReference type="PROSITE" id="PS50949"/>
    </source>
</evidence>
<dbReference type="InterPro" id="IPR036390">
    <property type="entry name" value="WH_DNA-bd_sf"/>
</dbReference>
<dbReference type="CDD" id="cd07377">
    <property type="entry name" value="WHTH_GntR"/>
    <property type="match status" value="1"/>
</dbReference>
<feature type="domain" description="HTH gntR-type" evidence="4">
    <location>
        <begin position="15"/>
        <end position="83"/>
    </location>
</feature>
<dbReference type="EMBL" id="RXMA01000025">
    <property type="protein sequence ID" value="RTR16432.1"/>
    <property type="molecule type" value="Genomic_DNA"/>
</dbReference>
<dbReference type="SUPFAM" id="SSF46785">
    <property type="entry name" value="Winged helix' DNA-binding domain"/>
    <property type="match status" value="1"/>
</dbReference>
<dbReference type="Pfam" id="PF07729">
    <property type="entry name" value="FCD"/>
    <property type="match status" value="1"/>
</dbReference>
<dbReference type="PROSITE" id="PS50949">
    <property type="entry name" value="HTH_GNTR"/>
    <property type="match status" value="1"/>
</dbReference>
<dbReference type="SMART" id="SM00345">
    <property type="entry name" value="HTH_GNTR"/>
    <property type="match status" value="1"/>
</dbReference>
<dbReference type="GO" id="GO:0003677">
    <property type="term" value="F:DNA binding"/>
    <property type="evidence" value="ECO:0007669"/>
    <property type="project" value="UniProtKB-KW"/>
</dbReference>
<dbReference type="InterPro" id="IPR036388">
    <property type="entry name" value="WH-like_DNA-bd_sf"/>
</dbReference>
<reference evidence="5 6" key="1">
    <citation type="submission" date="2018-12" db="EMBL/GenBank/DDBJ databases">
        <authorList>
            <person name="Yang Y."/>
        </authorList>
    </citation>
    <scope>NUCLEOTIDE SEQUENCE [LARGE SCALE GENOMIC DNA]</scope>
    <source>
        <strain evidence="5 6">L-25-5w-1</strain>
    </source>
</reference>
<dbReference type="OrthoDB" id="7339934at2"/>
<dbReference type="Gene3D" id="1.10.10.10">
    <property type="entry name" value="Winged helix-like DNA-binding domain superfamily/Winged helix DNA-binding domain"/>
    <property type="match status" value="1"/>
</dbReference>
<evidence type="ECO:0000313" key="5">
    <source>
        <dbReference type="EMBL" id="RTR16432.1"/>
    </source>
</evidence>
<dbReference type="PANTHER" id="PTHR43537">
    <property type="entry name" value="TRANSCRIPTIONAL REGULATOR, GNTR FAMILY"/>
    <property type="match status" value="1"/>
</dbReference>
<name>A0A431VC76_9PROT</name>